<feature type="compositionally biased region" description="Basic and acidic residues" evidence="1">
    <location>
        <begin position="212"/>
        <end position="230"/>
    </location>
</feature>
<feature type="compositionally biased region" description="Basic residues" evidence="1">
    <location>
        <begin position="166"/>
        <end position="185"/>
    </location>
</feature>
<evidence type="ECO:0000313" key="3">
    <source>
        <dbReference type="Proteomes" id="UP001165065"/>
    </source>
</evidence>
<comment type="caution">
    <text evidence="2">The sequence shown here is derived from an EMBL/GenBank/DDBJ whole genome shotgun (WGS) entry which is preliminary data.</text>
</comment>
<evidence type="ECO:0000256" key="1">
    <source>
        <dbReference type="SAM" id="MobiDB-lite"/>
    </source>
</evidence>
<dbReference type="AlphaFoldDB" id="A0A9W7LBH8"/>
<protein>
    <submittedName>
        <fullName evidence="2">Uncharacterized protein</fullName>
    </submittedName>
</protein>
<accession>A0A9W7LBH8</accession>
<keyword evidence="3" id="KW-1185">Reference proteome</keyword>
<proteinExistence type="predicted"/>
<dbReference type="EMBL" id="BRYA01000194">
    <property type="protein sequence ID" value="GMI43509.1"/>
    <property type="molecule type" value="Genomic_DNA"/>
</dbReference>
<sequence length="260" mass="28075">MTTSSINAVSAFFGESAEDILAPTVSSNVLGTATLNRGKRGGVGSVKKTEQMGIGKDLLKIGIRKRGRGEDVEVEDGGDSEDEDGGVWGEKLKAIETRGERPEMVRVGGGEGGEVGEGKKKKKKLGKKEREKMKLEGGVGGGEVDGEEDAAVGDTAEDAAGSPNPNRKKKRKKVRSRQKNIRKDKRVLDGTLPEHLVQKAGKGSKARPMTAETKKRLGLDKKKEARREVVNDLDDEAKEKARLKKARAMQMVGGFRNLKK</sequence>
<dbReference type="Proteomes" id="UP001165065">
    <property type="component" value="Unassembled WGS sequence"/>
</dbReference>
<feature type="compositionally biased region" description="Acidic residues" evidence="1">
    <location>
        <begin position="72"/>
        <end position="85"/>
    </location>
</feature>
<feature type="compositionally biased region" description="Basic and acidic residues" evidence="1">
    <location>
        <begin position="90"/>
        <end position="104"/>
    </location>
</feature>
<evidence type="ECO:0000313" key="2">
    <source>
        <dbReference type="EMBL" id="GMI43509.1"/>
    </source>
</evidence>
<organism evidence="2 3">
    <name type="scientific">Triparma columacea</name>
    <dbReference type="NCBI Taxonomy" id="722753"/>
    <lineage>
        <taxon>Eukaryota</taxon>
        <taxon>Sar</taxon>
        <taxon>Stramenopiles</taxon>
        <taxon>Ochrophyta</taxon>
        <taxon>Bolidophyceae</taxon>
        <taxon>Parmales</taxon>
        <taxon>Triparmaceae</taxon>
        <taxon>Triparma</taxon>
    </lineage>
</organism>
<name>A0A9W7LBH8_9STRA</name>
<feature type="region of interest" description="Disordered" evidence="1">
    <location>
        <begin position="67"/>
        <end position="231"/>
    </location>
</feature>
<feature type="compositionally biased region" description="Acidic residues" evidence="1">
    <location>
        <begin position="144"/>
        <end position="157"/>
    </location>
</feature>
<reference evidence="3" key="1">
    <citation type="journal article" date="2023" name="Commun. Biol.">
        <title>Genome analysis of Parmales, the sister group of diatoms, reveals the evolutionary specialization of diatoms from phago-mixotrophs to photoautotrophs.</title>
        <authorList>
            <person name="Ban H."/>
            <person name="Sato S."/>
            <person name="Yoshikawa S."/>
            <person name="Yamada K."/>
            <person name="Nakamura Y."/>
            <person name="Ichinomiya M."/>
            <person name="Sato N."/>
            <person name="Blanc-Mathieu R."/>
            <person name="Endo H."/>
            <person name="Kuwata A."/>
            <person name="Ogata H."/>
        </authorList>
    </citation>
    <scope>NUCLEOTIDE SEQUENCE [LARGE SCALE GENOMIC DNA]</scope>
</reference>
<dbReference type="OrthoDB" id="10644783at2759"/>
<gene>
    <name evidence="2" type="ORF">TrCOL_g485</name>
</gene>